<comment type="caution">
    <text evidence="1">The sequence shown here is derived from an EMBL/GenBank/DDBJ whole genome shotgun (WGS) entry which is preliminary data.</text>
</comment>
<dbReference type="OrthoDB" id="1750742at2759"/>
<proteinExistence type="predicted"/>
<evidence type="ECO:0000313" key="2">
    <source>
        <dbReference type="Proteomes" id="UP000257109"/>
    </source>
</evidence>
<keyword evidence="2" id="KW-1185">Reference proteome</keyword>
<dbReference type="Proteomes" id="UP000257109">
    <property type="component" value="Unassembled WGS sequence"/>
</dbReference>
<accession>A0A371HTI0</accession>
<protein>
    <submittedName>
        <fullName evidence="1">Uncharacterized protein</fullName>
    </submittedName>
</protein>
<reference evidence="1" key="1">
    <citation type="submission" date="2018-05" db="EMBL/GenBank/DDBJ databases">
        <title>Draft genome of Mucuna pruriens seed.</title>
        <authorList>
            <person name="Nnadi N.E."/>
            <person name="Vos R."/>
            <person name="Hasami M.H."/>
            <person name="Devisetty U.K."/>
            <person name="Aguiy J.C."/>
        </authorList>
    </citation>
    <scope>NUCLEOTIDE SEQUENCE [LARGE SCALE GENOMIC DNA]</scope>
    <source>
        <strain evidence="1">JCA_2017</strain>
    </source>
</reference>
<organism evidence="1 2">
    <name type="scientific">Mucuna pruriens</name>
    <name type="common">Velvet bean</name>
    <name type="synonym">Dolichos pruriens</name>
    <dbReference type="NCBI Taxonomy" id="157652"/>
    <lineage>
        <taxon>Eukaryota</taxon>
        <taxon>Viridiplantae</taxon>
        <taxon>Streptophyta</taxon>
        <taxon>Embryophyta</taxon>
        <taxon>Tracheophyta</taxon>
        <taxon>Spermatophyta</taxon>
        <taxon>Magnoliopsida</taxon>
        <taxon>eudicotyledons</taxon>
        <taxon>Gunneridae</taxon>
        <taxon>Pentapetalae</taxon>
        <taxon>rosids</taxon>
        <taxon>fabids</taxon>
        <taxon>Fabales</taxon>
        <taxon>Fabaceae</taxon>
        <taxon>Papilionoideae</taxon>
        <taxon>50 kb inversion clade</taxon>
        <taxon>NPAAA clade</taxon>
        <taxon>indigoferoid/millettioid clade</taxon>
        <taxon>Phaseoleae</taxon>
        <taxon>Mucuna</taxon>
    </lineage>
</organism>
<feature type="non-terminal residue" evidence="1">
    <location>
        <position position="1"/>
    </location>
</feature>
<dbReference type="AlphaFoldDB" id="A0A371HTI0"/>
<evidence type="ECO:0000313" key="1">
    <source>
        <dbReference type="EMBL" id="RDY06100.1"/>
    </source>
</evidence>
<name>A0A371HTI0_MUCPR</name>
<dbReference type="EMBL" id="QJKJ01001752">
    <property type="protein sequence ID" value="RDY06100.1"/>
    <property type="molecule type" value="Genomic_DNA"/>
</dbReference>
<gene>
    <name evidence="1" type="ORF">CR513_09974</name>
</gene>
<sequence length="99" mass="11192">MSTRKDLTSYVPHVHIIKSVSNCRFNASSSKTPDLQYGEQHITNQLIELTSLVRQLIVGQHQPSIIARVCGICTSMEHPTDMCPHCKKMSQTTQRVLEQ</sequence>